<dbReference type="RefSeq" id="WP_129886311.1">
    <property type="nucleotide sequence ID" value="NZ_CP035758.1"/>
</dbReference>
<feature type="compositionally biased region" description="Basic and acidic residues" evidence="1">
    <location>
        <begin position="56"/>
        <end position="74"/>
    </location>
</feature>
<organism evidence="2 3">
    <name type="scientific">Ktedonosporobacter rubrisoli</name>
    <dbReference type="NCBI Taxonomy" id="2509675"/>
    <lineage>
        <taxon>Bacteria</taxon>
        <taxon>Bacillati</taxon>
        <taxon>Chloroflexota</taxon>
        <taxon>Ktedonobacteria</taxon>
        <taxon>Ktedonobacterales</taxon>
        <taxon>Ktedonosporobacteraceae</taxon>
        <taxon>Ktedonosporobacter</taxon>
    </lineage>
</organism>
<reference evidence="2 3" key="1">
    <citation type="submission" date="2019-01" db="EMBL/GenBank/DDBJ databases">
        <title>Ktedonosporobacter rubrisoli SCAWS-G2.</title>
        <authorList>
            <person name="Huang Y."/>
            <person name="Yan B."/>
        </authorList>
    </citation>
    <scope>NUCLEOTIDE SEQUENCE [LARGE SCALE GENOMIC DNA]</scope>
    <source>
        <strain evidence="2 3">SCAWS-G2</strain>
    </source>
</reference>
<feature type="compositionally biased region" description="Polar residues" evidence="1">
    <location>
        <begin position="75"/>
        <end position="85"/>
    </location>
</feature>
<dbReference type="EMBL" id="CP035758">
    <property type="protein sequence ID" value="QBD75714.1"/>
    <property type="molecule type" value="Genomic_DNA"/>
</dbReference>
<dbReference type="AlphaFoldDB" id="A0A4P6JKM9"/>
<protein>
    <submittedName>
        <fullName evidence="2">Uncharacterized protein</fullName>
    </submittedName>
</protein>
<sequence>MNSTPPELAWTPFSLFSIEEVQVASPQLLTEPHGCDLCQHCLFLQANFRARLSKQTNDHEMTRPARDEHCEHKQQGLTNSLIEEE</sequence>
<evidence type="ECO:0000313" key="3">
    <source>
        <dbReference type="Proteomes" id="UP000290365"/>
    </source>
</evidence>
<proteinExistence type="predicted"/>
<keyword evidence="3" id="KW-1185">Reference proteome</keyword>
<accession>A0A4P6JKM9</accession>
<feature type="region of interest" description="Disordered" evidence="1">
    <location>
        <begin position="55"/>
        <end position="85"/>
    </location>
</feature>
<name>A0A4P6JKM9_KTERU</name>
<evidence type="ECO:0000313" key="2">
    <source>
        <dbReference type="EMBL" id="QBD75714.1"/>
    </source>
</evidence>
<gene>
    <name evidence="2" type="ORF">EPA93_06720</name>
</gene>
<dbReference type="Proteomes" id="UP000290365">
    <property type="component" value="Chromosome"/>
</dbReference>
<dbReference type="KEGG" id="kbs:EPA93_06720"/>
<evidence type="ECO:0000256" key="1">
    <source>
        <dbReference type="SAM" id="MobiDB-lite"/>
    </source>
</evidence>